<dbReference type="AlphaFoldDB" id="A0A1C5ACZ6"/>
<sequence>MFVTAAAEQHGEPHAGLYDPGVAKTERIGVEAARKVLGQQLDKGKADGLHTIIAKRGADQGVLVPMDWYRRAREALGDPTDL</sequence>
<dbReference type="EMBL" id="FMCT01000012">
    <property type="protein sequence ID" value="SCF43107.1"/>
    <property type="molecule type" value="Genomic_DNA"/>
</dbReference>
<proteinExistence type="predicted"/>
<gene>
    <name evidence="2" type="ORF">GA0070563_112188</name>
</gene>
<organism evidence="2 3">
    <name type="scientific">Micromonospora carbonacea</name>
    <dbReference type="NCBI Taxonomy" id="47853"/>
    <lineage>
        <taxon>Bacteria</taxon>
        <taxon>Bacillati</taxon>
        <taxon>Actinomycetota</taxon>
        <taxon>Actinomycetes</taxon>
        <taxon>Micromonosporales</taxon>
        <taxon>Micromonosporaceae</taxon>
        <taxon>Micromonospora</taxon>
    </lineage>
</organism>
<protein>
    <recommendedName>
        <fullName evidence="4">Antitoxin</fullName>
    </recommendedName>
</protein>
<feature type="region of interest" description="Disordered" evidence="1">
    <location>
        <begin position="1"/>
        <end position="20"/>
    </location>
</feature>
<accession>A0A1C5ACZ6</accession>
<keyword evidence="3" id="KW-1185">Reference proteome</keyword>
<dbReference type="Proteomes" id="UP000183585">
    <property type="component" value="Unassembled WGS sequence"/>
</dbReference>
<evidence type="ECO:0000313" key="2">
    <source>
        <dbReference type="EMBL" id="SCF43107.1"/>
    </source>
</evidence>
<reference evidence="3" key="1">
    <citation type="submission" date="2016-06" db="EMBL/GenBank/DDBJ databases">
        <authorList>
            <person name="Varghese N."/>
            <person name="Submissions Spin"/>
        </authorList>
    </citation>
    <scope>NUCLEOTIDE SEQUENCE [LARGE SCALE GENOMIC DNA]</scope>
    <source>
        <strain evidence="3">DSM 43168</strain>
    </source>
</reference>
<evidence type="ECO:0000256" key="1">
    <source>
        <dbReference type="SAM" id="MobiDB-lite"/>
    </source>
</evidence>
<name>A0A1C5ACZ6_9ACTN</name>
<dbReference type="RefSeq" id="WP_141723960.1">
    <property type="nucleotide sequence ID" value="NZ_FMCT01000012.1"/>
</dbReference>
<evidence type="ECO:0008006" key="4">
    <source>
        <dbReference type="Google" id="ProtNLM"/>
    </source>
</evidence>
<evidence type="ECO:0000313" key="3">
    <source>
        <dbReference type="Proteomes" id="UP000183585"/>
    </source>
</evidence>